<keyword evidence="1" id="KW-0812">Transmembrane</keyword>
<evidence type="ECO:0000313" key="3">
    <source>
        <dbReference type="EMBL" id="CAF0861015.1"/>
    </source>
</evidence>
<keyword evidence="4" id="KW-1185">Reference proteome</keyword>
<organism evidence="3 4">
    <name type="scientific">Brachionus calyciflorus</name>
    <dbReference type="NCBI Taxonomy" id="104777"/>
    <lineage>
        <taxon>Eukaryota</taxon>
        <taxon>Metazoa</taxon>
        <taxon>Spiralia</taxon>
        <taxon>Gnathifera</taxon>
        <taxon>Rotifera</taxon>
        <taxon>Eurotatoria</taxon>
        <taxon>Monogononta</taxon>
        <taxon>Pseudotrocha</taxon>
        <taxon>Ploima</taxon>
        <taxon>Brachionidae</taxon>
        <taxon>Brachionus</taxon>
    </lineage>
</organism>
<accession>A0A813X361</accession>
<protein>
    <submittedName>
        <fullName evidence="3">Uncharacterized protein</fullName>
    </submittedName>
</protein>
<sequence>MLQIVIIFYCLIKFNLGCSIFETKRTCQCSYEYTYGNNQVNFKEITFPIDSYDDCATNLQCDKKLSCAKYCKDQINYLLGNDLDRFNQNAKNSLCKIILNNENLNSNGLIFRTLWKYSNCDSGYAEIVSNVCCNPRCKCEIIGQNLLKKIENVYNFTRYLPTKHRAFDCSLNEFNECEKDCRSIVSNELKNQELSQSALNRPIPNYKIFKAFNFASEFMCKEFNQKISKPGLDIYLKIYFDQEEEDENNFKNLPMGRLCCKRKCSCELYSQNASLPGDYLEKSQLLDNLDWLVEKNNRYLSYECFNEEFSCMRECRQAFSEYVQSDLLIRNQTLTTSLTSDLDLTSEKVSGSRLCQILGKEIADPGVNIYLRYSSVDTKKFPYTEELHIGRLCCRPYSGDDLKRDFLVDIYAYNDVECYINEYPVARYCSETGTNTSRSGSLRYVYTAEPLTTTTLTTIATTTFNLFVIYYFMFVLSLKKYNKSK</sequence>
<comment type="caution">
    <text evidence="3">The sequence shown here is derived from an EMBL/GenBank/DDBJ whole genome shotgun (WGS) entry which is preliminary data.</text>
</comment>
<feature type="signal peptide" evidence="2">
    <location>
        <begin position="1"/>
        <end position="17"/>
    </location>
</feature>
<name>A0A813X361_9BILA</name>
<feature type="transmembrane region" description="Helical" evidence="1">
    <location>
        <begin position="459"/>
        <end position="478"/>
    </location>
</feature>
<dbReference type="AlphaFoldDB" id="A0A813X361"/>
<dbReference type="EMBL" id="CAJNOC010001393">
    <property type="protein sequence ID" value="CAF0861015.1"/>
    <property type="molecule type" value="Genomic_DNA"/>
</dbReference>
<feature type="chain" id="PRO_5032933994" evidence="2">
    <location>
        <begin position="18"/>
        <end position="485"/>
    </location>
</feature>
<evidence type="ECO:0000256" key="2">
    <source>
        <dbReference type="SAM" id="SignalP"/>
    </source>
</evidence>
<proteinExistence type="predicted"/>
<reference evidence="3" key="1">
    <citation type="submission" date="2021-02" db="EMBL/GenBank/DDBJ databases">
        <authorList>
            <person name="Nowell W R."/>
        </authorList>
    </citation>
    <scope>NUCLEOTIDE SEQUENCE</scope>
    <source>
        <strain evidence="3">Ploen Becks lab</strain>
    </source>
</reference>
<keyword evidence="1" id="KW-1133">Transmembrane helix</keyword>
<evidence type="ECO:0000256" key="1">
    <source>
        <dbReference type="SAM" id="Phobius"/>
    </source>
</evidence>
<gene>
    <name evidence="3" type="ORF">OXX778_LOCUS9439</name>
</gene>
<evidence type="ECO:0000313" key="4">
    <source>
        <dbReference type="Proteomes" id="UP000663879"/>
    </source>
</evidence>
<dbReference type="Proteomes" id="UP000663879">
    <property type="component" value="Unassembled WGS sequence"/>
</dbReference>
<keyword evidence="1" id="KW-0472">Membrane</keyword>
<keyword evidence="2" id="KW-0732">Signal</keyword>